<comment type="similarity">
    <text evidence="1">Belongs to the TSR2 family.</text>
</comment>
<organism evidence="3 4">
    <name type="scientific">Paramicrosporidium saccamoebae</name>
    <dbReference type="NCBI Taxonomy" id="1246581"/>
    <lineage>
        <taxon>Eukaryota</taxon>
        <taxon>Fungi</taxon>
        <taxon>Fungi incertae sedis</taxon>
        <taxon>Cryptomycota</taxon>
        <taxon>Cryptomycota incertae sedis</taxon>
        <taxon>Paramicrosporidium</taxon>
    </lineage>
</organism>
<dbReference type="AlphaFoldDB" id="A0A2H9TP97"/>
<evidence type="ECO:0000313" key="3">
    <source>
        <dbReference type="EMBL" id="PJF19583.1"/>
    </source>
</evidence>
<evidence type="ECO:0000256" key="1">
    <source>
        <dbReference type="ARBA" id="ARBA00006524"/>
    </source>
</evidence>
<proteinExistence type="inferred from homology"/>
<keyword evidence="2" id="KW-0698">rRNA processing</keyword>
<reference evidence="3 4" key="1">
    <citation type="submission" date="2016-10" db="EMBL/GenBank/DDBJ databases">
        <title>The genome of Paramicrosporidium saccamoebae is the missing link in understanding Cryptomycota and Microsporidia evolution.</title>
        <authorList>
            <person name="Quandt C.A."/>
            <person name="Beaudet D."/>
            <person name="Corsaro D."/>
            <person name="Michel R."/>
            <person name="Corradi N."/>
            <person name="James T."/>
        </authorList>
    </citation>
    <scope>NUCLEOTIDE SEQUENCE [LARGE SCALE GENOMIC DNA]</scope>
    <source>
        <strain evidence="3 4">KSL3</strain>
    </source>
</reference>
<accession>A0A2H9TP97</accession>
<evidence type="ECO:0000256" key="2">
    <source>
        <dbReference type="ARBA" id="ARBA00022552"/>
    </source>
</evidence>
<dbReference type="OrthoDB" id="263560at2759"/>
<dbReference type="Pfam" id="PF10273">
    <property type="entry name" value="WGG"/>
    <property type="match status" value="1"/>
</dbReference>
<dbReference type="EMBL" id="MTSL01000050">
    <property type="protein sequence ID" value="PJF19583.1"/>
    <property type="molecule type" value="Genomic_DNA"/>
</dbReference>
<keyword evidence="4" id="KW-1185">Reference proteome</keyword>
<comment type="caution">
    <text evidence="3">The sequence shown here is derived from an EMBL/GenBank/DDBJ whole genome shotgun (WGS) entry which is preliminary data.</text>
</comment>
<name>A0A2H9TP97_9FUNG</name>
<dbReference type="Proteomes" id="UP000240830">
    <property type="component" value="Unassembled WGS sequence"/>
</dbReference>
<dbReference type="GO" id="GO:0006364">
    <property type="term" value="P:rRNA processing"/>
    <property type="evidence" value="ECO:0007669"/>
    <property type="project" value="UniProtKB-KW"/>
</dbReference>
<sequence length="104" mass="11968">MDNSIHPNKRNFIEGLHIIFDRWVAFRMALDMEWGGHDTSDKAQQFKEGLVDYFDRGGKVYLGALPRICKGKYSIARISAAACWEGFELECCETIKRGILVRRV</sequence>
<dbReference type="InterPro" id="IPR019398">
    <property type="entry name" value="Pre-rRNA_process_TSR2"/>
</dbReference>
<protein>
    <submittedName>
        <fullName evidence="3">Uncharacterized protein</fullName>
    </submittedName>
</protein>
<gene>
    <name evidence="3" type="ORF">PSACC_00592</name>
</gene>
<evidence type="ECO:0000313" key="4">
    <source>
        <dbReference type="Proteomes" id="UP000240830"/>
    </source>
</evidence>